<name>A0A5Q6RJF1_9ACTN</name>
<feature type="transmembrane region" description="Helical" evidence="7">
    <location>
        <begin position="132"/>
        <end position="159"/>
    </location>
</feature>
<protein>
    <submittedName>
        <fullName evidence="9">ABC transporter permease</fullName>
    </submittedName>
</protein>
<dbReference type="AlphaFoldDB" id="A0A5Q6RJF1"/>
<feature type="transmembrane region" description="Helical" evidence="7">
    <location>
        <begin position="231"/>
        <end position="256"/>
    </location>
</feature>
<keyword evidence="3" id="KW-1003">Cell membrane</keyword>
<evidence type="ECO:0000256" key="5">
    <source>
        <dbReference type="ARBA" id="ARBA00022989"/>
    </source>
</evidence>
<evidence type="ECO:0000256" key="6">
    <source>
        <dbReference type="ARBA" id="ARBA00023136"/>
    </source>
</evidence>
<evidence type="ECO:0000256" key="4">
    <source>
        <dbReference type="ARBA" id="ARBA00022692"/>
    </source>
</evidence>
<evidence type="ECO:0000256" key="7">
    <source>
        <dbReference type="RuleBase" id="RU363032"/>
    </source>
</evidence>
<comment type="subcellular location">
    <subcellularLocation>
        <location evidence="1 7">Cell membrane</location>
        <topology evidence="1 7">Multi-pass membrane protein</topology>
    </subcellularLocation>
</comment>
<evidence type="ECO:0000256" key="1">
    <source>
        <dbReference type="ARBA" id="ARBA00004651"/>
    </source>
</evidence>
<dbReference type="Pfam" id="PF19300">
    <property type="entry name" value="BPD_transp_1_N"/>
    <property type="match status" value="1"/>
</dbReference>
<feature type="transmembrane region" description="Helical" evidence="7">
    <location>
        <begin position="102"/>
        <end position="120"/>
    </location>
</feature>
<accession>A0A5Q6RJF1</accession>
<feature type="transmembrane region" description="Helical" evidence="7">
    <location>
        <begin position="171"/>
        <end position="192"/>
    </location>
</feature>
<dbReference type="PROSITE" id="PS50928">
    <property type="entry name" value="ABC_TM1"/>
    <property type="match status" value="1"/>
</dbReference>
<dbReference type="RefSeq" id="WP_149771505.1">
    <property type="nucleotide sequence ID" value="NZ_VDFQ02000007.1"/>
</dbReference>
<evidence type="ECO:0000313" key="10">
    <source>
        <dbReference type="Proteomes" id="UP000307768"/>
    </source>
</evidence>
<keyword evidence="2 7" id="KW-0813">Transport</keyword>
<evidence type="ECO:0000259" key="8">
    <source>
        <dbReference type="PROSITE" id="PS50928"/>
    </source>
</evidence>
<dbReference type="Pfam" id="PF00528">
    <property type="entry name" value="BPD_transp_1"/>
    <property type="match status" value="1"/>
</dbReference>
<proteinExistence type="inferred from homology"/>
<evidence type="ECO:0000256" key="3">
    <source>
        <dbReference type="ARBA" id="ARBA00022475"/>
    </source>
</evidence>
<feature type="transmembrane region" description="Helical" evidence="7">
    <location>
        <begin position="276"/>
        <end position="298"/>
    </location>
</feature>
<comment type="caution">
    <text evidence="9">The sequence shown here is derived from an EMBL/GenBank/DDBJ whole genome shotgun (WGS) entry which is preliminary data.</text>
</comment>
<dbReference type="GO" id="GO:0005886">
    <property type="term" value="C:plasma membrane"/>
    <property type="evidence" value="ECO:0007669"/>
    <property type="project" value="UniProtKB-SubCell"/>
</dbReference>
<keyword evidence="4 7" id="KW-0812">Transmembrane</keyword>
<feature type="transmembrane region" description="Helical" evidence="7">
    <location>
        <begin position="7"/>
        <end position="26"/>
    </location>
</feature>
<dbReference type="EMBL" id="VDFQ02000007">
    <property type="protein sequence ID" value="KAA1418216.1"/>
    <property type="molecule type" value="Genomic_DNA"/>
</dbReference>
<dbReference type="GO" id="GO:0055085">
    <property type="term" value="P:transmembrane transport"/>
    <property type="evidence" value="ECO:0007669"/>
    <property type="project" value="InterPro"/>
</dbReference>
<dbReference type="InterPro" id="IPR000515">
    <property type="entry name" value="MetI-like"/>
</dbReference>
<dbReference type="Gene3D" id="1.10.3720.10">
    <property type="entry name" value="MetI-like"/>
    <property type="match status" value="1"/>
</dbReference>
<dbReference type="SUPFAM" id="SSF161098">
    <property type="entry name" value="MetI-like"/>
    <property type="match status" value="1"/>
</dbReference>
<reference evidence="9 10" key="1">
    <citation type="submission" date="2019-09" db="EMBL/GenBank/DDBJ databases">
        <title>Mumia zhuanghuii sp. nov. isolated from the intestinal contents of plateau pika (Ochotona curzoniae) in the Qinghai-Tibet plateau of China.</title>
        <authorList>
            <person name="Tian Z."/>
        </authorList>
    </citation>
    <scope>NUCLEOTIDE SEQUENCE [LARGE SCALE GENOMIC DNA]</scope>
    <source>
        <strain evidence="10">350</strain>
    </source>
</reference>
<dbReference type="InterPro" id="IPR045621">
    <property type="entry name" value="BPD_transp_1_N"/>
</dbReference>
<evidence type="ECO:0000313" key="9">
    <source>
        <dbReference type="EMBL" id="KAA1418216.1"/>
    </source>
</evidence>
<comment type="similarity">
    <text evidence="7">Belongs to the binding-protein-dependent transport system permease family.</text>
</comment>
<dbReference type="InterPro" id="IPR035906">
    <property type="entry name" value="MetI-like_sf"/>
</dbReference>
<dbReference type="PANTHER" id="PTHR43163">
    <property type="entry name" value="DIPEPTIDE TRANSPORT SYSTEM PERMEASE PROTEIN DPPB-RELATED"/>
    <property type="match status" value="1"/>
</dbReference>
<dbReference type="OrthoDB" id="147688at2"/>
<gene>
    <name evidence="9" type="ORF">FE697_020505</name>
</gene>
<organism evidence="9 10">
    <name type="scientific">Mumia zhuanghuii</name>
    <dbReference type="NCBI Taxonomy" id="2585211"/>
    <lineage>
        <taxon>Bacteria</taxon>
        <taxon>Bacillati</taxon>
        <taxon>Actinomycetota</taxon>
        <taxon>Actinomycetes</taxon>
        <taxon>Propionibacteriales</taxon>
        <taxon>Nocardioidaceae</taxon>
        <taxon>Mumia</taxon>
    </lineage>
</organism>
<dbReference type="Proteomes" id="UP000307768">
    <property type="component" value="Unassembled WGS sequence"/>
</dbReference>
<keyword evidence="6 7" id="KW-0472">Membrane</keyword>
<keyword evidence="5 7" id="KW-1133">Transmembrane helix</keyword>
<feature type="domain" description="ABC transmembrane type-1" evidence="8">
    <location>
        <begin position="94"/>
        <end position="295"/>
    </location>
</feature>
<dbReference type="PANTHER" id="PTHR43163:SF6">
    <property type="entry name" value="DIPEPTIDE TRANSPORT SYSTEM PERMEASE PROTEIN DPPB-RELATED"/>
    <property type="match status" value="1"/>
</dbReference>
<dbReference type="CDD" id="cd06261">
    <property type="entry name" value="TM_PBP2"/>
    <property type="match status" value="1"/>
</dbReference>
<sequence>MRSVLKNVIGALVTILVASAVIFAAMQLVPGDPAAEIAGTDATATEVEQVRQNLGLDRPAWIRYFDWLGGFVTGDFGQSLQHRQSVLTLLKPRLGATLMLDLYATLLVAVVGIGLGVLAARNRRMSSTLTVVSSVFVGLPTFVAAIFLIQVFAISLGWFPALADTGDGLASTIHSLTLPAIALSLSWIALVAQISRASFREQLGREHVQTAVGRGLTKNAIFRRHVMRNGAAPIVSVISLTMGGLIAGSVVVERAFSIDGVGAFLVQSILRHDAEVVMAITMLIVVVFIAVTVIADLIQLAIDPRLRSRGVDR</sequence>
<evidence type="ECO:0000256" key="2">
    <source>
        <dbReference type="ARBA" id="ARBA00022448"/>
    </source>
</evidence>